<name>A0ABR4PTN3_9HELO</name>
<reference evidence="2 3" key="1">
    <citation type="submission" date="2024-06" db="EMBL/GenBank/DDBJ databases">
        <title>Complete genome of Phlyctema vagabunda strain 19-DSS-EL-015.</title>
        <authorList>
            <person name="Fiorenzani C."/>
        </authorList>
    </citation>
    <scope>NUCLEOTIDE SEQUENCE [LARGE SCALE GENOMIC DNA]</scope>
    <source>
        <strain evidence="2 3">19-DSS-EL-015</strain>
    </source>
</reference>
<evidence type="ECO:0000313" key="2">
    <source>
        <dbReference type="EMBL" id="KAL3426624.1"/>
    </source>
</evidence>
<proteinExistence type="predicted"/>
<feature type="region of interest" description="Disordered" evidence="1">
    <location>
        <begin position="222"/>
        <end position="280"/>
    </location>
</feature>
<evidence type="ECO:0000313" key="3">
    <source>
        <dbReference type="Proteomes" id="UP001629113"/>
    </source>
</evidence>
<keyword evidence="3" id="KW-1185">Reference proteome</keyword>
<dbReference type="EMBL" id="JBFCZG010000001">
    <property type="protein sequence ID" value="KAL3426624.1"/>
    <property type="molecule type" value="Genomic_DNA"/>
</dbReference>
<protein>
    <submittedName>
        <fullName evidence="2">Uncharacterized protein</fullName>
    </submittedName>
</protein>
<feature type="region of interest" description="Disordered" evidence="1">
    <location>
        <begin position="299"/>
        <end position="330"/>
    </location>
</feature>
<evidence type="ECO:0000256" key="1">
    <source>
        <dbReference type="SAM" id="MobiDB-lite"/>
    </source>
</evidence>
<feature type="region of interest" description="Disordered" evidence="1">
    <location>
        <begin position="112"/>
        <end position="180"/>
    </location>
</feature>
<organism evidence="2 3">
    <name type="scientific">Phlyctema vagabunda</name>
    <dbReference type="NCBI Taxonomy" id="108571"/>
    <lineage>
        <taxon>Eukaryota</taxon>
        <taxon>Fungi</taxon>
        <taxon>Dikarya</taxon>
        <taxon>Ascomycota</taxon>
        <taxon>Pezizomycotina</taxon>
        <taxon>Leotiomycetes</taxon>
        <taxon>Helotiales</taxon>
        <taxon>Dermateaceae</taxon>
        <taxon>Phlyctema</taxon>
    </lineage>
</organism>
<sequence>MDQKLSILGNMSNPLGVGSAFYWAPGATRSSVQTTEKEPSGEVKLDGIATVFSPSLQLGKSSEESIDEQHIFTRNIEIPYTPPHQIMPSYAPTPPPEYEDTLRRLRLGSCLSISSNENPERQRTSTPSKQHTFEGMADADRIKDPQSGYNTPFGPELPRSPRTSSNVMESVTCPEDDQPDMVDTYDALSSAEMPDVPKTGIGWIDASLISIRRQTLAKALAGKQARSKNMEHANAMGKAQMDLRSAHSRESAARGPKIAGSSRSRSKGISSAKHSDKARSDLKAAVDADLFDMIQSGSLSAKLPGTHTNSNLTTGPDQLHKTQPTSNTTRVTNFMDSTEPGLRAAFGAKLAAKKQPVSKDPQVTQTVVKMKQRSNTIDSVQEMSPSSATKIISPTETSGNSSSWFTSRNREIHQFQRIEKLLVHSGYGKSTATPKNFDEWVNFKADSALEKHSILMRGLENREKAKIKASVEPFLSADILASEANKEMVAKELTGTVDGNKVKVTTVLRGKNHGIEGSAVFYAPTSWNPESQYNAGLANAEIDWPDVEEFRYYAQRAGTLPPPRYKCWAPANRTFLEASGNFDGYPEPKWYQRELVSHVAFNGVELPKPGEVYRVPDETSFQSEAPGYFSTERGG</sequence>
<feature type="compositionally biased region" description="Low complexity" evidence="1">
    <location>
        <begin position="257"/>
        <end position="272"/>
    </location>
</feature>
<dbReference type="Proteomes" id="UP001629113">
    <property type="component" value="Unassembled WGS sequence"/>
</dbReference>
<accession>A0ABR4PTN3</accession>
<gene>
    <name evidence="2" type="ORF">PVAG01_00133</name>
</gene>
<comment type="caution">
    <text evidence="2">The sequence shown here is derived from an EMBL/GenBank/DDBJ whole genome shotgun (WGS) entry which is preliminary data.</text>
</comment>
<feature type="region of interest" description="Disordered" evidence="1">
    <location>
        <begin position="376"/>
        <end position="404"/>
    </location>
</feature>
<feature type="compositionally biased region" description="Polar residues" evidence="1">
    <location>
        <begin position="306"/>
        <end position="330"/>
    </location>
</feature>